<evidence type="ECO:0000259" key="11">
    <source>
        <dbReference type="Pfam" id="PF00361"/>
    </source>
</evidence>
<name>A0ABP3DZ80_9GAMM</name>
<evidence type="ECO:0000256" key="3">
    <source>
        <dbReference type="ARBA" id="ARBA00022449"/>
    </source>
</evidence>
<dbReference type="RefSeq" id="WP_343880317.1">
    <property type="nucleotide sequence ID" value="NZ_BAAAFO010000001.1"/>
</dbReference>
<keyword evidence="8 10" id="KW-0472">Membrane</keyword>
<keyword evidence="3" id="KW-0050">Antiport</keyword>
<organism evidence="16 17">
    <name type="scientific">Rhodanobacter caeni</name>
    <dbReference type="NCBI Taxonomy" id="657654"/>
    <lineage>
        <taxon>Bacteria</taxon>
        <taxon>Pseudomonadati</taxon>
        <taxon>Pseudomonadota</taxon>
        <taxon>Gammaproteobacteria</taxon>
        <taxon>Lysobacterales</taxon>
        <taxon>Rhodanobacteraceae</taxon>
        <taxon>Rhodanobacter</taxon>
    </lineage>
</organism>
<dbReference type="Pfam" id="PF13244">
    <property type="entry name" value="MbhD"/>
    <property type="match status" value="1"/>
</dbReference>
<keyword evidence="2" id="KW-0813">Transport</keyword>
<gene>
    <name evidence="16" type="ORF">GCM10009126_07590</name>
</gene>
<dbReference type="Pfam" id="PF00361">
    <property type="entry name" value="Proton_antipo_M"/>
    <property type="match status" value="1"/>
</dbReference>
<feature type="transmembrane region" description="Helical" evidence="10">
    <location>
        <begin position="575"/>
        <end position="594"/>
    </location>
</feature>
<dbReference type="PANTHER" id="PTHR43373">
    <property type="entry name" value="NA(+)/H(+) ANTIPORTER SUBUNIT"/>
    <property type="match status" value="1"/>
</dbReference>
<dbReference type="EMBL" id="BAAAFO010000001">
    <property type="protein sequence ID" value="GAA0244378.1"/>
    <property type="molecule type" value="Genomic_DNA"/>
</dbReference>
<keyword evidence="4" id="KW-1003">Cell membrane</keyword>
<feature type="transmembrane region" description="Helical" evidence="10">
    <location>
        <begin position="657"/>
        <end position="679"/>
    </location>
</feature>
<feature type="transmembrane region" description="Helical" evidence="10">
    <location>
        <begin position="164"/>
        <end position="187"/>
    </location>
</feature>
<dbReference type="Pfam" id="PF04039">
    <property type="entry name" value="MnhB"/>
    <property type="match status" value="1"/>
</dbReference>
<evidence type="ECO:0000256" key="7">
    <source>
        <dbReference type="ARBA" id="ARBA00023065"/>
    </source>
</evidence>
<feature type="transmembrane region" description="Helical" evidence="10">
    <location>
        <begin position="6"/>
        <end position="24"/>
    </location>
</feature>
<dbReference type="NCBIfam" id="NF009288">
    <property type="entry name" value="PRK12648.1"/>
    <property type="match status" value="1"/>
</dbReference>
<feature type="transmembrane region" description="Helical" evidence="10">
    <location>
        <begin position="700"/>
        <end position="723"/>
    </location>
</feature>
<evidence type="ECO:0000256" key="2">
    <source>
        <dbReference type="ARBA" id="ARBA00022448"/>
    </source>
</evidence>
<feature type="transmembrane region" description="Helical" evidence="10">
    <location>
        <begin position="756"/>
        <end position="774"/>
    </location>
</feature>
<protein>
    <submittedName>
        <fullName evidence="16">Monovalent cation/H+ antiporter subunit A</fullName>
    </submittedName>
</protein>
<feature type="transmembrane region" description="Helical" evidence="10">
    <location>
        <begin position="369"/>
        <end position="391"/>
    </location>
</feature>
<evidence type="ECO:0000256" key="4">
    <source>
        <dbReference type="ARBA" id="ARBA00022475"/>
    </source>
</evidence>
<evidence type="ECO:0000256" key="5">
    <source>
        <dbReference type="ARBA" id="ARBA00022692"/>
    </source>
</evidence>
<accession>A0ABP3DZ80</accession>
<feature type="transmembrane region" description="Helical" evidence="10">
    <location>
        <begin position="108"/>
        <end position="126"/>
    </location>
</feature>
<evidence type="ECO:0000259" key="14">
    <source>
        <dbReference type="Pfam" id="PF13244"/>
    </source>
</evidence>
<evidence type="ECO:0000313" key="17">
    <source>
        <dbReference type="Proteomes" id="UP001500657"/>
    </source>
</evidence>
<sequence length="965" mass="102783">MPYDSAALAMLCLPFLASVAVLMVRGRSWATWSMIAAAAACLLLAVGIYPAMEGARALRHVIPWVPSLGLDLVLRVDGFSWLFLMLICGIGLLVGVYARYYMPPDDPLNRFCALLLAFMGSMLGIVMSGNVIQLVFFWELTSLFSFLLIGYWNQGASAREGARMALIVTAGGGLCLFAGMLLLGHIAGSYDLDVILAAGERVRADALYTPMLVLVLLGALTKSAQFPFHFWLPQAMSAPTPVSAFLHSATMVKAGVFLLLRFWPVMSGTDAWFWLVGGAGLLTLLLGAAAAVFQQDLKAVLAYSTISHLGLITMLIGLGSTLGAVAAIFHIVNHATFKASLFMAAGAVDHETGTRDLRRLGGLRHFMPITATLAVIASAAMAGVPLLNGFLSKEMFFAVALTTHRGPAVDMVAAAIAVLASAFSVVYSLRFAVGVFFGPVRDDYPHQPHEPPRWMRLPIGLLALACVLVGTLPARMIGPPLRAAARSVLGHDTPAFSLAVWHGLTPPLLMSAIALVAGCLIYAVLRARFAARETLPLIGRFSGRRMFEWVLTLLTATLPATLERAFPSRRLQPQLLLIVLAASLAAGMAMWGTPLPLALHGSGVDPAFALLWLLGGACAVGAATQAKFHRLAALLLTGGAGLVSCISFVWLSAPDLAATQLLVEVVTTIVILLGLRWLPKRISGLAPDTRRARLRRHRDMVIAAGVGLGLAALAYAAMLHPVADSISHFFLERAYTEGGGHNVVNVILVDFRGFDTMGEISVLAIVALTVFALLRRFRPAIESVDAPAQQRLQAAFEASDNGATTSMVVDYLRIPGLIVQLMAPVIVLFGLHLFLRGHDLPGGGFAAGITVSVALILLYMARGARWVEVRLRVAPLRWIGAGLLLAVSTGLGSIAFGYPFLTSHSRHAELPLLGELPLATAMLFDLGVFCVVVGATSLMLVALAHQSLRRPRVMGEPVADAGGDR</sequence>
<comment type="subcellular location">
    <subcellularLocation>
        <location evidence="1">Cell membrane</location>
        <topology evidence="1">Multi-pass membrane protein</topology>
    </subcellularLocation>
    <subcellularLocation>
        <location evidence="9">Membrane</location>
        <topology evidence="9">Multi-pass membrane protein</topology>
    </subcellularLocation>
</comment>
<keyword evidence="5 9" id="KW-0812">Transmembrane</keyword>
<feature type="transmembrane region" description="Helical" evidence="10">
    <location>
        <begin position="31"/>
        <end position="52"/>
    </location>
</feature>
<evidence type="ECO:0000256" key="10">
    <source>
        <dbReference type="SAM" id="Phobius"/>
    </source>
</evidence>
<evidence type="ECO:0000256" key="1">
    <source>
        <dbReference type="ARBA" id="ARBA00004651"/>
    </source>
</evidence>
<evidence type="ECO:0000313" key="16">
    <source>
        <dbReference type="EMBL" id="GAA0244378.1"/>
    </source>
</evidence>
<keyword evidence="7" id="KW-0406">Ion transport</keyword>
<reference evidence="17" key="1">
    <citation type="journal article" date="2019" name="Int. J. Syst. Evol. Microbiol.">
        <title>The Global Catalogue of Microorganisms (GCM) 10K type strain sequencing project: providing services to taxonomists for standard genome sequencing and annotation.</title>
        <authorList>
            <consortium name="The Broad Institute Genomics Platform"/>
            <consortium name="The Broad Institute Genome Sequencing Center for Infectious Disease"/>
            <person name="Wu L."/>
            <person name="Ma J."/>
        </authorList>
    </citation>
    <scope>NUCLEOTIDE SEQUENCE [LARGE SCALE GENOMIC DNA]</scope>
    <source>
        <strain evidence="17">JCM 16242</strain>
    </source>
</reference>
<dbReference type="InterPro" id="IPR001750">
    <property type="entry name" value="ND/Mrp_TM"/>
</dbReference>
<feature type="transmembrane region" description="Helical" evidence="10">
    <location>
        <begin position="207"/>
        <end position="232"/>
    </location>
</feature>
<evidence type="ECO:0000256" key="8">
    <source>
        <dbReference type="ARBA" id="ARBA00023136"/>
    </source>
</evidence>
<dbReference type="Pfam" id="PF20501">
    <property type="entry name" value="MbhE"/>
    <property type="match status" value="1"/>
</dbReference>
<dbReference type="InterPro" id="IPR050616">
    <property type="entry name" value="CPA3_Na-H_Antiporter_A"/>
</dbReference>
<evidence type="ECO:0000259" key="12">
    <source>
        <dbReference type="Pfam" id="PF00662"/>
    </source>
</evidence>
<evidence type="ECO:0000256" key="9">
    <source>
        <dbReference type="RuleBase" id="RU000320"/>
    </source>
</evidence>
<feature type="transmembrane region" description="Helical" evidence="10">
    <location>
        <begin position="881"/>
        <end position="901"/>
    </location>
</feature>
<dbReference type="PRINTS" id="PR01434">
    <property type="entry name" value="NADHDHGNASE5"/>
</dbReference>
<dbReference type="InterPro" id="IPR007182">
    <property type="entry name" value="MnhB"/>
</dbReference>
<feature type="transmembrane region" description="Helical" evidence="10">
    <location>
        <begin position="72"/>
        <end position="96"/>
    </location>
</feature>
<feature type="transmembrane region" description="Helical" evidence="10">
    <location>
        <begin position="498"/>
        <end position="525"/>
    </location>
</feature>
<dbReference type="Pfam" id="PF00662">
    <property type="entry name" value="Proton_antipo_N"/>
    <property type="match status" value="1"/>
</dbReference>
<feature type="domain" description="NADH:quinone oxidoreductase/Mrp antiporter transmembrane" evidence="11">
    <location>
        <begin position="128"/>
        <end position="404"/>
    </location>
</feature>
<keyword evidence="17" id="KW-1185">Reference proteome</keyword>
<keyword evidence="6 10" id="KW-1133">Transmembrane helix</keyword>
<feature type="transmembrane region" description="Helical" evidence="10">
    <location>
        <begin position="841"/>
        <end position="860"/>
    </location>
</feature>
<feature type="transmembrane region" description="Helical" evidence="10">
    <location>
        <begin position="921"/>
        <end position="944"/>
    </location>
</feature>
<feature type="transmembrane region" description="Helical" evidence="10">
    <location>
        <begin position="244"/>
        <end position="265"/>
    </location>
</feature>
<feature type="domain" description="MrpA C-terminal/MbhE" evidence="15">
    <location>
        <begin position="694"/>
        <end position="791"/>
    </location>
</feature>
<comment type="caution">
    <text evidence="16">The sequence shown here is derived from an EMBL/GenBank/DDBJ whole genome shotgun (WGS) entry which is preliminary data.</text>
</comment>
<feature type="domain" description="Na+/H+ antiporter MnhB subunit-related protein" evidence="13">
    <location>
        <begin position="817"/>
        <end position="937"/>
    </location>
</feature>
<feature type="transmembrane region" description="Helical" evidence="10">
    <location>
        <begin position="606"/>
        <end position="624"/>
    </location>
</feature>
<feature type="transmembrane region" description="Helical" evidence="10">
    <location>
        <begin position="459"/>
        <end position="478"/>
    </location>
</feature>
<feature type="transmembrane region" description="Helical" evidence="10">
    <location>
        <begin position="631"/>
        <end position="651"/>
    </location>
</feature>
<feature type="domain" description="MrpA C-terminal/MbhD" evidence="14">
    <location>
        <begin position="617"/>
        <end position="680"/>
    </location>
</feature>
<evidence type="ECO:0000259" key="15">
    <source>
        <dbReference type="Pfam" id="PF20501"/>
    </source>
</evidence>
<dbReference type="InterPro" id="IPR001516">
    <property type="entry name" value="Proton_antipo_N"/>
</dbReference>
<evidence type="ECO:0000256" key="6">
    <source>
        <dbReference type="ARBA" id="ARBA00022989"/>
    </source>
</evidence>
<dbReference type="InterPro" id="IPR046806">
    <property type="entry name" value="MrpA_C/MbhE"/>
</dbReference>
<feature type="transmembrane region" description="Helical" evidence="10">
    <location>
        <begin position="817"/>
        <end position="835"/>
    </location>
</feature>
<dbReference type="Proteomes" id="UP001500657">
    <property type="component" value="Unassembled WGS sequence"/>
</dbReference>
<dbReference type="PANTHER" id="PTHR43373:SF1">
    <property type="entry name" value="NA(+)_H(+) ANTIPORTER SUBUNIT A"/>
    <property type="match status" value="1"/>
</dbReference>
<feature type="transmembrane region" description="Helical" evidence="10">
    <location>
        <begin position="271"/>
        <end position="293"/>
    </location>
</feature>
<evidence type="ECO:0000259" key="13">
    <source>
        <dbReference type="Pfam" id="PF04039"/>
    </source>
</evidence>
<feature type="transmembrane region" description="Helical" evidence="10">
    <location>
        <begin position="411"/>
        <end position="438"/>
    </location>
</feature>
<proteinExistence type="predicted"/>
<feature type="domain" description="NADH-Ubiquinone oxidoreductase (complex I) chain 5 N-terminal" evidence="12">
    <location>
        <begin position="66"/>
        <end position="111"/>
    </location>
</feature>
<dbReference type="InterPro" id="IPR025383">
    <property type="entry name" value="MrpA_C/MbhD"/>
</dbReference>